<protein>
    <submittedName>
        <fullName evidence="1">Uncharacterized protein</fullName>
    </submittedName>
</protein>
<dbReference type="EMBL" id="LAZR01001685">
    <property type="protein sequence ID" value="KKN40777.1"/>
    <property type="molecule type" value="Genomic_DNA"/>
</dbReference>
<comment type="caution">
    <text evidence="1">The sequence shown here is derived from an EMBL/GenBank/DDBJ whole genome shotgun (WGS) entry which is preliminary data.</text>
</comment>
<reference evidence="1" key="1">
    <citation type="journal article" date="2015" name="Nature">
        <title>Complex archaea that bridge the gap between prokaryotes and eukaryotes.</title>
        <authorList>
            <person name="Spang A."/>
            <person name="Saw J.H."/>
            <person name="Jorgensen S.L."/>
            <person name="Zaremba-Niedzwiedzka K."/>
            <person name="Martijn J."/>
            <person name="Lind A.E."/>
            <person name="van Eijk R."/>
            <person name="Schleper C."/>
            <person name="Guy L."/>
            <person name="Ettema T.J."/>
        </authorList>
    </citation>
    <scope>NUCLEOTIDE SEQUENCE</scope>
</reference>
<name>A0A0F9QUZ6_9ZZZZ</name>
<accession>A0A0F9QUZ6</accession>
<dbReference type="AlphaFoldDB" id="A0A0F9QUZ6"/>
<gene>
    <name evidence="1" type="ORF">LCGC14_0729930</name>
</gene>
<proteinExistence type="predicted"/>
<evidence type="ECO:0000313" key="1">
    <source>
        <dbReference type="EMBL" id="KKN40777.1"/>
    </source>
</evidence>
<organism evidence="1">
    <name type="scientific">marine sediment metagenome</name>
    <dbReference type="NCBI Taxonomy" id="412755"/>
    <lineage>
        <taxon>unclassified sequences</taxon>
        <taxon>metagenomes</taxon>
        <taxon>ecological metagenomes</taxon>
    </lineage>
</organism>
<sequence>MTELVLNKFYEIEGQQALYIARIPNLQDQYATRALFLSVTEGSEEESRMAMTRSVEFRNFDLEGNEIKVKRMVGIGRECYREGSCDPQTIHTFTRLQKQFCLALDEKVRSGE</sequence>